<feature type="transmembrane region" description="Helical" evidence="1">
    <location>
        <begin position="252"/>
        <end position="274"/>
    </location>
</feature>
<organism evidence="4 5">
    <name type="scientific">Apis mellifera</name>
    <name type="common">Honeybee</name>
    <dbReference type="NCBI Taxonomy" id="7460"/>
    <lineage>
        <taxon>Eukaryota</taxon>
        <taxon>Metazoa</taxon>
        <taxon>Ecdysozoa</taxon>
        <taxon>Arthropoda</taxon>
        <taxon>Hexapoda</taxon>
        <taxon>Insecta</taxon>
        <taxon>Pterygota</taxon>
        <taxon>Neoptera</taxon>
        <taxon>Endopterygota</taxon>
        <taxon>Hymenoptera</taxon>
        <taxon>Apocrita</taxon>
        <taxon>Aculeata</taxon>
        <taxon>Apoidea</taxon>
        <taxon>Anthophila</taxon>
        <taxon>Apidae</taxon>
        <taxon>Apis</taxon>
    </lineage>
</organism>
<keyword evidence="1" id="KW-0472">Membrane</keyword>
<reference evidence="3" key="1">
    <citation type="submission" date="2021-01" db="UniProtKB">
        <authorList>
            <consortium name="EnsemblMetazoa"/>
        </authorList>
    </citation>
    <scope>IDENTIFICATION</scope>
    <source>
        <strain evidence="3">DH4</strain>
    </source>
</reference>
<keyword evidence="4" id="KW-1185">Reference proteome</keyword>
<accession>A0A8U1C2W5</accession>
<keyword evidence="2" id="KW-0732">Signal</keyword>
<protein>
    <submittedName>
        <fullName evidence="5">Uncharacterized protein LOC727650 isoform X2</fullName>
    </submittedName>
</protein>
<evidence type="ECO:0000313" key="5">
    <source>
        <dbReference type="RefSeq" id="XP_001123357.1"/>
    </source>
</evidence>
<accession>A0A8B6XG94</accession>
<evidence type="ECO:0000256" key="1">
    <source>
        <dbReference type="SAM" id="Phobius"/>
    </source>
</evidence>
<dbReference type="RefSeq" id="XP_001123357.1">
    <property type="nucleotide sequence ID" value="XM_001123357.5"/>
</dbReference>
<dbReference type="OMA" id="MCLWICK"/>
<name>A0A7M7FZJ8_APIME</name>
<dbReference type="GeneID" id="727650"/>
<sequence>MAQWNILYFLCLLLFFVNNCMNYSSCAYSNHYVEYDLNMEKLCHIFSKMSTIDMKIGAVIVRAKHMLDRWNVHTNFHCKFKLVTAKGYGLFGVIQKMSFRRNETQCIDYVQFKRKDDHRTEKFCGFLDRSKIKYYEVPEPESRMHLSESLTRIYAEYDPSSKKSAELETEIFISKKKLEEGEFLTLNIAYTSFTNCSNIDSDKYTPIGFNICMLNDFFCDGIYNCVPGICSDEDKCPSSMNEIISTGTGTKVTVGAVTTLILCFIIFVMCLWICKRSQKLCWSMDCADPNVCSRPAPLSRDTERSVNPPVPTAPMLEIAVSSAVADKDLPPSYDSLFPEQTNSVRS</sequence>
<dbReference type="AlphaFoldDB" id="A0A7M7FZJ8"/>
<evidence type="ECO:0000256" key="2">
    <source>
        <dbReference type="SAM" id="SignalP"/>
    </source>
</evidence>
<feature type="signal peptide" evidence="2">
    <location>
        <begin position="1"/>
        <end position="22"/>
    </location>
</feature>
<proteinExistence type="predicted"/>
<dbReference type="Proteomes" id="UP000005203">
    <property type="component" value="Linkage group LG14"/>
</dbReference>
<dbReference type="KEGG" id="ame:727650"/>
<reference evidence="5" key="2">
    <citation type="submission" date="2025-04" db="UniProtKB">
        <authorList>
            <consortium name="RefSeq"/>
        </authorList>
    </citation>
    <scope>IDENTIFICATION</scope>
    <source>
        <strain evidence="5">DH4</strain>
        <tissue evidence="5">Whole body</tissue>
    </source>
</reference>
<feature type="chain" id="PRO_5044659207" evidence="2">
    <location>
        <begin position="23"/>
        <end position="346"/>
    </location>
</feature>
<dbReference type="OrthoDB" id="47276at2759"/>
<keyword evidence="1" id="KW-0812">Transmembrane</keyword>
<dbReference type="EnsemblMetazoa" id="XM_001123357">
    <property type="protein sequence ID" value="XP_001123357"/>
    <property type="gene ID" value="LOC727650"/>
</dbReference>
<keyword evidence="1" id="KW-1133">Transmembrane helix</keyword>
<gene>
    <name evidence="5" type="primary">LOC727650</name>
    <name evidence="3" type="synonym">727650</name>
</gene>
<accession>A0A7M7FZJ8</accession>
<evidence type="ECO:0000313" key="4">
    <source>
        <dbReference type="Proteomes" id="UP000005203"/>
    </source>
</evidence>
<evidence type="ECO:0000313" key="3">
    <source>
        <dbReference type="EnsemblMetazoa" id="XP_001123357"/>
    </source>
</evidence>